<organism evidence="1 2">
    <name type="scientific">Paeniglutamicibacter antarcticus</name>
    <dbReference type="NCBI Taxonomy" id="494023"/>
    <lineage>
        <taxon>Bacteria</taxon>
        <taxon>Bacillati</taxon>
        <taxon>Actinomycetota</taxon>
        <taxon>Actinomycetes</taxon>
        <taxon>Micrococcales</taxon>
        <taxon>Micrococcaceae</taxon>
        <taxon>Paeniglutamicibacter</taxon>
    </lineage>
</organism>
<sequence length="55" mass="5823">MAPDAAVKQEIVKVYATNKGDTGSQEIQIAVMSHRISTCPTTRSCTSMITIPVAA</sequence>
<gene>
    <name evidence="1" type="ORF">GCM10025778_34860</name>
</gene>
<accession>A0ABP9TQV0</accession>
<dbReference type="EMBL" id="BAABLK010000092">
    <property type="protein sequence ID" value="GAA5228947.1"/>
    <property type="molecule type" value="Genomic_DNA"/>
</dbReference>
<dbReference type="SUPFAM" id="SSF47060">
    <property type="entry name" value="S15/NS1 RNA-binding domain"/>
    <property type="match status" value="1"/>
</dbReference>
<dbReference type="InterPro" id="IPR009068">
    <property type="entry name" value="uS15_NS1_RNA-bd_sf"/>
</dbReference>
<evidence type="ECO:0000313" key="1">
    <source>
        <dbReference type="EMBL" id="GAA5228947.1"/>
    </source>
</evidence>
<evidence type="ECO:0000313" key="2">
    <source>
        <dbReference type="Proteomes" id="UP001501257"/>
    </source>
</evidence>
<reference evidence="2" key="1">
    <citation type="journal article" date="2019" name="Int. J. Syst. Evol. Microbiol.">
        <title>The Global Catalogue of Microorganisms (GCM) 10K type strain sequencing project: providing services to taxonomists for standard genome sequencing and annotation.</title>
        <authorList>
            <consortium name="The Broad Institute Genomics Platform"/>
            <consortium name="The Broad Institute Genome Sequencing Center for Infectious Disease"/>
            <person name="Wu L."/>
            <person name="Ma J."/>
        </authorList>
    </citation>
    <scope>NUCLEOTIDE SEQUENCE [LARGE SCALE GENOMIC DNA]</scope>
    <source>
        <strain evidence="2">JCM 18952</strain>
    </source>
</reference>
<comment type="caution">
    <text evidence="1">The sequence shown here is derived from an EMBL/GenBank/DDBJ whole genome shotgun (WGS) entry which is preliminary data.</text>
</comment>
<dbReference type="Proteomes" id="UP001501257">
    <property type="component" value="Unassembled WGS sequence"/>
</dbReference>
<name>A0ABP9TQV0_9MICC</name>
<evidence type="ECO:0008006" key="3">
    <source>
        <dbReference type="Google" id="ProtNLM"/>
    </source>
</evidence>
<proteinExistence type="predicted"/>
<protein>
    <recommendedName>
        <fullName evidence="3">30S ribosomal protein S15</fullName>
    </recommendedName>
</protein>
<dbReference type="Gene3D" id="1.10.287.10">
    <property type="entry name" value="S15/NS1, RNA-binding"/>
    <property type="match status" value="1"/>
</dbReference>
<keyword evidence="2" id="KW-1185">Reference proteome</keyword>